<reference evidence="1 2" key="1">
    <citation type="submission" date="2018-12" db="EMBL/GenBank/DDBJ databases">
        <authorList>
            <consortium name="Pathogen Informatics"/>
        </authorList>
    </citation>
    <scope>NUCLEOTIDE SEQUENCE [LARGE SCALE GENOMIC DNA]</scope>
    <source>
        <strain evidence="1 2">NCTC11432</strain>
    </source>
</reference>
<name>A0A3S4NX88_CHRGE</name>
<dbReference type="EMBL" id="LR134289">
    <property type="protein sequence ID" value="VEE10536.1"/>
    <property type="molecule type" value="Genomic_DNA"/>
</dbReference>
<dbReference type="KEGG" id="cgle:NCTC11432_04156"/>
<evidence type="ECO:0000313" key="1">
    <source>
        <dbReference type="EMBL" id="VEE10536.1"/>
    </source>
</evidence>
<protein>
    <submittedName>
        <fullName evidence="1">Uncharacterized protein</fullName>
    </submittedName>
</protein>
<sequence length="57" mass="6680">MLIEGDFRTKFLNCKINEIVLFLKKLSKNKKEDTALFKKYINKERNQKVILSGCLSS</sequence>
<dbReference type="AlphaFoldDB" id="A0A3S4NX88"/>
<proteinExistence type="predicted"/>
<organism evidence="1 2">
    <name type="scientific">Chryseobacterium gleum</name>
    <name type="common">Flavobacterium gleum</name>
    <dbReference type="NCBI Taxonomy" id="250"/>
    <lineage>
        <taxon>Bacteria</taxon>
        <taxon>Pseudomonadati</taxon>
        <taxon>Bacteroidota</taxon>
        <taxon>Flavobacteriia</taxon>
        <taxon>Flavobacteriales</taxon>
        <taxon>Weeksellaceae</taxon>
        <taxon>Chryseobacterium group</taxon>
        <taxon>Chryseobacterium</taxon>
    </lineage>
</organism>
<accession>A0A3S4NX88</accession>
<dbReference type="Proteomes" id="UP000279227">
    <property type="component" value="Chromosome"/>
</dbReference>
<evidence type="ECO:0000313" key="2">
    <source>
        <dbReference type="Proteomes" id="UP000279227"/>
    </source>
</evidence>
<gene>
    <name evidence="1" type="ORF">NCTC11432_04156</name>
</gene>